<protein>
    <submittedName>
        <fullName evidence="6">Cell wall-associated polypeptide CWBP200</fullName>
    </submittedName>
</protein>
<feature type="signal peptide" evidence="5">
    <location>
        <begin position="1"/>
        <end position="21"/>
    </location>
</feature>
<sequence length="2301" mass="260509">MKKVIHGLLFSLTLFSVQSNADSPYLDGEFTVSGGQANYNVSLELPKGRAGYTPSLAIAYNSNGVNNELGLGWQIEGKSTIARCARTLSTDGQWGGVKFDDNDRYCVNGKRLIAITGKDGAHLTEYRTEVDDGNKYVSFNKVGSGPEYFKAWTPDGEEHTYGGTADSKLVLAGNVLSWDISQDRDNSNNLINYTYLTDNNIKYLSAVNYVGGKVHFNYVDRKDYVTKYFLGYKQIRKKRLNDITISNNYNQVVNKYTLSYKYADTSGLSLITAISKSISGYEITPIKIHWSYMPSSTGPSVNHILNVANPILYDKERDGVFETVSHSNHQTLGIWRNEGLTTLKNCDSSTGCYAADNNGDGINNLSKSRLYDMNGDGKTDGSGYGNVLDINNDGLMDSYTYLSGHENWTGCGKHECQKWLNYSSLNVNLQNSQLNLLYYCSTSGGNCRYSDYLYHSSKFKDVAFYDMNNDGYKDILFKLYDSPNYRIMINNGNRFEAPVELSNTANLISQVLDINHDGINELILKDRHGRDHQIVYLTPEINKVKTVKHYNGNAYYADVNSDGIYEKITVNDNKYTSIVRFTPNVFHVDAIETYADKIDISYAPISNKNVHKQKVHFDFPVINTTPFLIVVNRIKNKTGTTRYEYVGAKSHVNGGGFLGFESITSRHYSNDGIATEVYSKYEQYRDVGGKVKKLPTGNLIYQTKKINNKILSEEWAHYTHKVQTGYDGKYSYQIRRTENTAKYQDDMGYNLGLIQKTYAYNDVGRVVKTVTSKSLSGQPTFTQVDETSYLSSGLPTYKVINQAQNSASSHIAKNLAHYDHLDVWCGSDGQQYIKPRNKFILIHGEIVTPILVGDFPYFYRLNVKSHSSNATSNTQIKNTSFTAVSQSEFTSKSPQLCGEYYVYDYNGDGLQDLVSQKGSLTTLVSESGKEFWKTNAIKQRTTTVTFNGLTQQSMGSMSYDTRGRLLAQRTQSSDYGTTSMGAKSLIQQFEYDDYGNVISETTGGTNTASRTDRTTYDSYGIFPVSTSNALGHTTTYEYDQLFGLVTMVTDPNNRVTRNAYDVYGRLQQTWLPGSNNWVKYSYRLGNNCEAKANQAISCILTEKNGRGKTITQFDRLGREVRNINQSFDGRWVYEDQSWDSLGQKLRHSRPSFEKPDPSMSNVPHSQFRYDSLGREVYSKVPSDSGNGWHESQIVYQGLKETYTESKVGGIYTKTITKNLLGQIIKVDEPLGASQTYTYYPDGKLKTTTDSANNTTTVQYDNLGYRKLLIDPDLGTLHYDHNVFGELVYKRDANDKTTRITYDQLGRKTYENISGIVSTWEYDRRGKGLLYRQQSPGNTKELFYNNGLLVEEKMVAKGQTLIQRYKYDSFERIAEEIRPNDLVLQYIYNEFGYHSAVRSPKSAADSIFTSLSFQQDVRALINAAASQAQKYLNLADRYAQQRDFYQRKANEIKGNSVDIYELDVQSLNLLHGAQRFRKYCNNAGACYLQPATWLILHDEVSIPLDVTLDQYYRLTQRYSRTQDGNRYFDTTVYAASSDELNNSGATQQEDWVLKDHDNNGSLDLIAGKHLYGAYKDASTKQEINFTAQELTLASEIANTRYQTYRQLVAKLVVLSQQVAKLSGLYKQDEQNTNKQKAHLQTIVHQSELAKADKNAFIYYWQRTNTDAYDHTTSEVLGNGLANSYVHSEKTGRARIIATHKASHVVSQLQLSNHQFIKNGYRQIYYNYDNWGNVTQRYDRSLGLNERFTYDLLDRVTSATPMLDDQNQHGAGNPDFNRRFEYHYDRLGNITYKTGIGHYEYRSSHKHAVTQAGDTHYDYDAAGNMVRATKQDKEERSIVWTSFNKPERITRNGHITSFEYDANHARFYREDSNGKQILYLGKTYEQILDTKTKHVEYKQYIYADGKLIALHVSEYDNQRNLKDKQIRYLHYDALSSVDLITDGYGNIVERRSFDSWGKARKLLWQDPHDPATLVQLNLTTRGFTGHEHLEEVGLIHMNGRVYDADIGRFISPDPVVQAPFMTNSFNRYSYVMNNPLKYTDPSGYYTATETDNITGQTTEVNLGRDVHETVTITADRNDNGSYGSHNTQSDRRENQITETSKQTYYVYGANKHFYEQSSLESRARITETLVGLGLDMSPLGLGRDFYEFYDELVNPLDSNPNSASLSVITGGIYQLAGLFIAKKAKSFDKLQEIGNVTKRVEVSLSRHPEAAKHIQDAQAAGHPKTLTIDRANALANRKASLKGVPTKKGLDRDEYPPAMFKEGGSGASVRHINPRDNRGAGSCIGGQCSGLPDGTRVRINVVD</sequence>
<proteinExistence type="predicted"/>
<evidence type="ECO:0000313" key="6">
    <source>
        <dbReference type="EMBL" id="SPY46102.1"/>
    </source>
</evidence>
<dbReference type="GO" id="GO:0005737">
    <property type="term" value="C:cytoplasm"/>
    <property type="evidence" value="ECO:0007669"/>
    <property type="project" value="InterPro"/>
</dbReference>
<evidence type="ECO:0000256" key="2">
    <source>
        <dbReference type="ARBA" id="ARBA00022525"/>
    </source>
</evidence>
<evidence type="ECO:0000256" key="5">
    <source>
        <dbReference type="SAM" id="SignalP"/>
    </source>
</evidence>
<dbReference type="OrthoDB" id="9815414at2"/>
<evidence type="ECO:0000256" key="4">
    <source>
        <dbReference type="SAM" id="MobiDB-lite"/>
    </source>
</evidence>
<evidence type="ECO:0000256" key="1">
    <source>
        <dbReference type="ARBA" id="ARBA00004613"/>
    </source>
</evidence>
<feature type="compositionally biased region" description="Polar residues" evidence="4">
    <location>
        <begin position="2073"/>
        <end position="2085"/>
    </location>
</feature>
<dbReference type="EMBL" id="UATL01000008">
    <property type="protein sequence ID" value="SPY46102.1"/>
    <property type="molecule type" value="Genomic_DNA"/>
</dbReference>
<evidence type="ECO:0000256" key="3">
    <source>
        <dbReference type="ARBA" id="ARBA00023026"/>
    </source>
</evidence>
<organism evidence="6 7">
    <name type="scientific">Photobacterium damselae</name>
    <dbReference type="NCBI Taxonomy" id="38293"/>
    <lineage>
        <taxon>Bacteria</taxon>
        <taxon>Pseudomonadati</taxon>
        <taxon>Pseudomonadota</taxon>
        <taxon>Gammaproteobacteria</taxon>
        <taxon>Vibrionales</taxon>
        <taxon>Vibrionaceae</taxon>
        <taxon>Photobacterium</taxon>
    </lineage>
</organism>
<dbReference type="Gene3D" id="2.180.10.10">
    <property type="entry name" value="RHS repeat-associated core"/>
    <property type="match status" value="3"/>
</dbReference>
<dbReference type="NCBIfam" id="TIGR03696">
    <property type="entry name" value="Rhs_assc_core"/>
    <property type="match status" value="1"/>
</dbReference>
<dbReference type="InterPro" id="IPR022385">
    <property type="entry name" value="Rhs_assc_core"/>
</dbReference>
<dbReference type="InterPro" id="IPR003284">
    <property type="entry name" value="Sal_SpvB"/>
</dbReference>
<dbReference type="RefSeq" id="WP_005306984.1">
    <property type="nucleotide sequence ID" value="NZ_PYOG01000035.1"/>
</dbReference>
<name>A0A2T3Q9R5_PHODM</name>
<feature type="region of interest" description="Disordered" evidence="4">
    <location>
        <begin position="2073"/>
        <end position="2093"/>
    </location>
</feature>
<dbReference type="Proteomes" id="UP000251647">
    <property type="component" value="Unassembled WGS sequence"/>
</dbReference>
<dbReference type="PANTHER" id="PTHR32305">
    <property type="match status" value="1"/>
</dbReference>
<accession>A0A2T3Q9R5</accession>
<keyword evidence="3" id="KW-0843">Virulence</keyword>
<comment type="subcellular location">
    <subcellularLocation>
        <location evidence="1">Secreted</location>
    </subcellularLocation>
</comment>
<dbReference type="GO" id="GO:0005576">
    <property type="term" value="C:extracellular region"/>
    <property type="evidence" value="ECO:0007669"/>
    <property type="project" value="UniProtKB-SubCell"/>
</dbReference>
<dbReference type="Pfam" id="PF03534">
    <property type="entry name" value="SpvB"/>
    <property type="match status" value="1"/>
</dbReference>
<dbReference type="SUPFAM" id="SSF69318">
    <property type="entry name" value="Integrin alpha N-terminal domain"/>
    <property type="match status" value="1"/>
</dbReference>
<dbReference type="InterPro" id="IPR050708">
    <property type="entry name" value="T6SS_VgrG/RHS"/>
</dbReference>
<feature type="region of interest" description="Disordered" evidence="4">
    <location>
        <begin position="2242"/>
        <end position="2267"/>
    </location>
</feature>
<keyword evidence="2" id="KW-0964">Secreted</keyword>
<feature type="chain" id="PRO_5043478588" evidence="5">
    <location>
        <begin position="22"/>
        <end position="2301"/>
    </location>
</feature>
<dbReference type="InterPro" id="IPR028994">
    <property type="entry name" value="Integrin_alpha_N"/>
</dbReference>
<evidence type="ECO:0000313" key="7">
    <source>
        <dbReference type="Proteomes" id="UP000251647"/>
    </source>
</evidence>
<dbReference type="PANTHER" id="PTHR32305:SF15">
    <property type="entry name" value="PROTEIN RHSA-RELATED"/>
    <property type="match status" value="1"/>
</dbReference>
<keyword evidence="5" id="KW-0732">Signal</keyword>
<reference evidence="6 7" key="1">
    <citation type="submission" date="2018-06" db="EMBL/GenBank/DDBJ databases">
        <authorList>
            <consortium name="Pathogen Informatics"/>
            <person name="Doyle S."/>
        </authorList>
    </citation>
    <scope>NUCLEOTIDE SEQUENCE [LARGE SCALE GENOMIC DNA]</scope>
    <source>
        <strain evidence="6 7">NCTC11647</strain>
    </source>
</reference>
<gene>
    <name evidence="6" type="primary">wapA</name>
    <name evidence="6" type="ORF">NCTC11647_04449</name>
</gene>